<dbReference type="EMBL" id="CAFZ01000989">
    <property type="protein sequence ID" value="CCA76772.1"/>
    <property type="molecule type" value="Genomic_DNA"/>
</dbReference>
<dbReference type="InParanoid" id="G4TZM9"/>
<dbReference type="HOGENOM" id="CLU_2979940_0_0_1"/>
<evidence type="ECO:0000313" key="2">
    <source>
        <dbReference type="Proteomes" id="UP000007148"/>
    </source>
</evidence>
<proteinExistence type="predicted"/>
<accession>G4TZM9</accession>
<protein>
    <submittedName>
        <fullName evidence="1">Uncharacterized protein</fullName>
    </submittedName>
</protein>
<evidence type="ECO:0000313" key="1">
    <source>
        <dbReference type="EMBL" id="CCA76772.1"/>
    </source>
</evidence>
<gene>
    <name evidence="1" type="ORF">PIIN_10759</name>
</gene>
<comment type="caution">
    <text evidence="1">The sequence shown here is derived from an EMBL/GenBank/DDBJ whole genome shotgun (WGS) entry which is preliminary data.</text>
</comment>
<dbReference type="AlphaFoldDB" id="G4TZM9"/>
<name>G4TZM9_SERID</name>
<organism evidence="1 2">
    <name type="scientific">Serendipita indica (strain DSM 11827)</name>
    <name type="common">Root endophyte fungus</name>
    <name type="synonym">Piriformospora indica</name>
    <dbReference type="NCBI Taxonomy" id="1109443"/>
    <lineage>
        <taxon>Eukaryota</taxon>
        <taxon>Fungi</taxon>
        <taxon>Dikarya</taxon>
        <taxon>Basidiomycota</taxon>
        <taxon>Agaricomycotina</taxon>
        <taxon>Agaricomycetes</taxon>
        <taxon>Sebacinales</taxon>
        <taxon>Serendipitaceae</taxon>
        <taxon>Serendipita</taxon>
    </lineage>
</organism>
<reference evidence="1 2" key="1">
    <citation type="journal article" date="2011" name="PLoS Pathog.">
        <title>Endophytic Life Strategies Decoded by Genome and Transcriptome Analyses of the Mutualistic Root Symbiont Piriformospora indica.</title>
        <authorList>
            <person name="Zuccaro A."/>
            <person name="Lahrmann U."/>
            <person name="Guldener U."/>
            <person name="Langen G."/>
            <person name="Pfiffi S."/>
            <person name="Biedenkopf D."/>
            <person name="Wong P."/>
            <person name="Samans B."/>
            <person name="Grimm C."/>
            <person name="Basiewicz M."/>
            <person name="Murat C."/>
            <person name="Martin F."/>
            <person name="Kogel K.H."/>
        </authorList>
    </citation>
    <scope>NUCLEOTIDE SEQUENCE [LARGE SCALE GENOMIC DNA]</scope>
    <source>
        <strain evidence="1 2">DSM 11827</strain>
    </source>
</reference>
<keyword evidence="2" id="KW-1185">Reference proteome</keyword>
<sequence>MSLATVFVRHPQCICFSQTMRVVSANHSGYGQKSVALILFTIESCKRTDLLMYMSSGE</sequence>
<dbReference type="Proteomes" id="UP000007148">
    <property type="component" value="Unassembled WGS sequence"/>
</dbReference>